<protein>
    <submittedName>
        <fullName evidence="1">Uncharacterized protein</fullName>
    </submittedName>
</protein>
<gene>
    <name evidence="1" type="ORF">GLOINDRAFT_96172</name>
</gene>
<evidence type="ECO:0000313" key="1">
    <source>
        <dbReference type="EMBL" id="ESA12813.1"/>
    </source>
</evidence>
<dbReference type="PROSITE" id="PS51257">
    <property type="entry name" value="PROKAR_LIPOPROTEIN"/>
    <property type="match status" value="1"/>
</dbReference>
<proteinExistence type="predicted"/>
<reference evidence="1" key="1">
    <citation type="submission" date="2013-07" db="EMBL/GenBank/DDBJ databases">
        <title>The genome of an arbuscular mycorrhizal fungus provides insights into the evolution of the oldest plant symbiosis.</title>
        <authorList>
            <consortium name="DOE Joint Genome Institute"/>
            <person name="Tisserant E."/>
            <person name="Malbreil M."/>
            <person name="Kuo A."/>
            <person name="Kohler A."/>
            <person name="Symeonidi A."/>
            <person name="Balestrini R."/>
            <person name="Charron P."/>
            <person name="Duensing N."/>
            <person name="Frei-dit-Frey N."/>
            <person name="Gianinazzi-Pearson V."/>
            <person name="Gilbert B."/>
            <person name="Handa Y."/>
            <person name="Hijri M."/>
            <person name="Kaul R."/>
            <person name="Kawaguchi M."/>
            <person name="Krajinski F."/>
            <person name="Lammers P."/>
            <person name="Lapierre D."/>
            <person name="Masclaux F.G."/>
            <person name="Murat C."/>
            <person name="Morin E."/>
            <person name="Ndikumana S."/>
            <person name="Pagni M."/>
            <person name="Petitpierre D."/>
            <person name="Requena N."/>
            <person name="Rosikiewicz P."/>
            <person name="Riley R."/>
            <person name="Saito K."/>
            <person name="San Clemente H."/>
            <person name="Shapiro H."/>
            <person name="van Tuinen D."/>
            <person name="Becard G."/>
            <person name="Bonfante P."/>
            <person name="Paszkowski U."/>
            <person name="Shachar-Hill Y."/>
            <person name="Young J.P."/>
            <person name="Sanders I.R."/>
            <person name="Henrissat B."/>
            <person name="Rensing S.A."/>
            <person name="Grigoriev I.V."/>
            <person name="Corradi N."/>
            <person name="Roux C."/>
            <person name="Martin F."/>
        </authorList>
    </citation>
    <scope>NUCLEOTIDE SEQUENCE</scope>
    <source>
        <strain evidence="1">DAOM 197198</strain>
    </source>
</reference>
<dbReference type="AlphaFoldDB" id="U9U2I7"/>
<dbReference type="EMBL" id="KI284532">
    <property type="protein sequence ID" value="ESA12813.1"/>
    <property type="molecule type" value="Genomic_DNA"/>
</dbReference>
<dbReference type="HOGENOM" id="CLU_2122343_0_0_1"/>
<name>U9U2I7_RHIID</name>
<organism evidence="1">
    <name type="scientific">Rhizophagus irregularis (strain DAOM 181602 / DAOM 197198 / MUCL 43194)</name>
    <name type="common">Arbuscular mycorrhizal fungus</name>
    <name type="synonym">Glomus intraradices</name>
    <dbReference type="NCBI Taxonomy" id="747089"/>
    <lineage>
        <taxon>Eukaryota</taxon>
        <taxon>Fungi</taxon>
        <taxon>Fungi incertae sedis</taxon>
        <taxon>Mucoromycota</taxon>
        <taxon>Glomeromycotina</taxon>
        <taxon>Glomeromycetes</taxon>
        <taxon>Glomerales</taxon>
        <taxon>Glomeraceae</taxon>
        <taxon>Rhizophagus</taxon>
    </lineage>
</organism>
<accession>U9U2I7</accession>
<sequence>MNLISDRWGLDFCENVSTFEILKIYFHFQIIFGCLIKALRYDDLSYKVNTLARRKQTKMFRRTSFNKLIITHSFSNEYCGKVLDIINYSRVSLTVNKPHLIGLATIMSKNLIMN</sequence>